<gene>
    <name evidence="5" type="ORF">SAMN02745194_00391</name>
</gene>
<reference evidence="5 6" key="1">
    <citation type="submission" date="2016-11" db="EMBL/GenBank/DDBJ databases">
        <authorList>
            <person name="Jaros S."/>
            <person name="Januszkiewicz K."/>
            <person name="Wedrychowicz H."/>
        </authorList>
    </citation>
    <scope>NUCLEOTIDE SEQUENCE [LARGE SCALE GENOMIC DNA]</scope>
    <source>
        <strain evidence="5 6">DSM 14916</strain>
    </source>
</reference>
<dbReference type="InterPro" id="IPR029787">
    <property type="entry name" value="Nucleotide_cyclase"/>
</dbReference>
<dbReference type="GO" id="GO:0052621">
    <property type="term" value="F:diguanylate cyclase activity"/>
    <property type="evidence" value="ECO:0007669"/>
    <property type="project" value="UniProtKB-EC"/>
</dbReference>
<dbReference type="InterPro" id="IPR000160">
    <property type="entry name" value="GGDEF_dom"/>
</dbReference>
<dbReference type="CDD" id="cd01949">
    <property type="entry name" value="GGDEF"/>
    <property type="match status" value="1"/>
</dbReference>
<dbReference type="NCBIfam" id="TIGR00254">
    <property type="entry name" value="GGDEF"/>
    <property type="match status" value="1"/>
</dbReference>
<evidence type="ECO:0000256" key="1">
    <source>
        <dbReference type="ARBA" id="ARBA00012528"/>
    </source>
</evidence>
<dbReference type="STRING" id="198092.SAMN02745194_00391"/>
<dbReference type="EC" id="2.7.7.65" evidence="1"/>
<evidence type="ECO:0000259" key="4">
    <source>
        <dbReference type="PROSITE" id="PS50887"/>
    </source>
</evidence>
<dbReference type="Gene3D" id="3.30.70.270">
    <property type="match status" value="1"/>
</dbReference>
<dbReference type="Proteomes" id="UP000184387">
    <property type="component" value="Unassembled WGS sequence"/>
</dbReference>
<comment type="catalytic activity">
    <reaction evidence="2">
        <text>2 GTP = 3',3'-c-di-GMP + 2 diphosphate</text>
        <dbReference type="Rhea" id="RHEA:24898"/>
        <dbReference type="ChEBI" id="CHEBI:33019"/>
        <dbReference type="ChEBI" id="CHEBI:37565"/>
        <dbReference type="ChEBI" id="CHEBI:58805"/>
        <dbReference type="EC" id="2.7.7.65"/>
    </reaction>
</comment>
<keyword evidence="6" id="KW-1185">Reference proteome</keyword>
<evidence type="ECO:0000256" key="2">
    <source>
        <dbReference type="ARBA" id="ARBA00034247"/>
    </source>
</evidence>
<accession>A0A1M6B7I4</accession>
<evidence type="ECO:0000313" key="6">
    <source>
        <dbReference type="Proteomes" id="UP000184387"/>
    </source>
</evidence>
<name>A0A1M6B7I4_9PROT</name>
<feature type="region of interest" description="Disordered" evidence="3">
    <location>
        <begin position="125"/>
        <end position="144"/>
    </location>
</feature>
<feature type="domain" description="GGDEF" evidence="4">
    <location>
        <begin position="1"/>
        <end position="129"/>
    </location>
</feature>
<dbReference type="InterPro" id="IPR050469">
    <property type="entry name" value="Diguanylate_Cyclase"/>
</dbReference>
<dbReference type="PANTHER" id="PTHR45138:SF9">
    <property type="entry name" value="DIGUANYLATE CYCLASE DGCM-RELATED"/>
    <property type="match status" value="1"/>
</dbReference>
<dbReference type="SUPFAM" id="SSF55073">
    <property type="entry name" value="Nucleotide cyclase"/>
    <property type="match status" value="1"/>
</dbReference>
<dbReference type="SMART" id="SM00267">
    <property type="entry name" value="GGDEF"/>
    <property type="match status" value="1"/>
</dbReference>
<dbReference type="Pfam" id="PF00990">
    <property type="entry name" value="GGDEF"/>
    <property type="match status" value="1"/>
</dbReference>
<organism evidence="5 6">
    <name type="scientific">Muricoccus roseus</name>
    <dbReference type="NCBI Taxonomy" id="198092"/>
    <lineage>
        <taxon>Bacteria</taxon>
        <taxon>Pseudomonadati</taxon>
        <taxon>Pseudomonadota</taxon>
        <taxon>Alphaproteobacteria</taxon>
        <taxon>Acetobacterales</taxon>
        <taxon>Roseomonadaceae</taxon>
        <taxon>Muricoccus</taxon>
    </lineage>
</organism>
<dbReference type="PANTHER" id="PTHR45138">
    <property type="entry name" value="REGULATORY COMPONENTS OF SENSORY TRANSDUCTION SYSTEM"/>
    <property type="match status" value="1"/>
</dbReference>
<dbReference type="EMBL" id="FQZF01000002">
    <property type="protein sequence ID" value="SHI44675.1"/>
    <property type="molecule type" value="Genomic_DNA"/>
</dbReference>
<proteinExistence type="predicted"/>
<sequence length="144" mass="15069">MVALDLDGFKPINDTHGHAAGDAVLRGIGSWLQTHLRAQDAAVRLGGDEFLLCLPGEASRGRAAALEVGARLKAMLQEGVPTSEGRLRLGCSMGVAVMAEQADTMEAAIERADIALYDAKRNKAPVPARDAGDGPQKPATLLTL</sequence>
<dbReference type="PROSITE" id="PS50887">
    <property type="entry name" value="GGDEF"/>
    <property type="match status" value="1"/>
</dbReference>
<evidence type="ECO:0000256" key="3">
    <source>
        <dbReference type="SAM" id="MobiDB-lite"/>
    </source>
</evidence>
<dbReference type="AlphaFoldDB" id="A0A1M6B7I4"/>
<protein>
    <recommendedName>
        <fullName evidence="1">diguanylate cyclase</fullName>
        <ecNumber evidence="1">2.7.7.65</ecNumber>
    </recommendedName>
</protein>
<dbReference type="InterPro" id="IPR043128">
    <property type="entry name" value="Rev_trsase/Diguanyl_cyclase"/>
</dbReference>
<evidence type="ECO:0000313" key="5">
    <source>
        <dbReference type="EMBL" id="SHI44675.1"/>
    </source>
</evidence>